<keyword evidence="7" id="KW-1185">Reference proteome</keyword>
<evidence type="ECO:0000256" key="3">
    <source>
        <dbReference type="ARBA" id="ARBA00022989"/>
    </source>
</evidence>
<organism evidence="6 7">
    <name type="scientific">Microctonus hyperodae</name>
    <name type="common">Parasitoid wasp</name>
    <dbReference type="NCBI Taxonomy" id="165561"/>
    <lineage>
        <taxon>Eukaryota</taxon>
        <taxon>Metazoa</taxon>
        <taxon>Ecdysozoa</taxon>
        <taxon>Arthropoda</taxon>
        <taxon>Hexapoda</taxon>
        <taxon>Insecta</taxon>
        <taxon>Pterygota</taxon>
        <taxon>Neoptera</taxon>
        <taxon>Endopterygota</taxon>
        <taxon>Hymenoptera</taxon>
        <taxon>Apocrita</taxon>
        <taxon>Ichneumonoidea</taxon>
        <taxon>Braconidae</taxon>
        <taxon>Euphorinae</taxon>
        <taxon>Microctonus</taxon>
    </lineage>
</organism>
<dbReference type="PANTHER" id="PTHR21284">
    <property type="entry name" value="EG:80H7.2 PROTEIN"/>
    <property type="match status" value="1"/>
</dbReference>
<sequence>MGKSRTGKIAVSCTAVAFILIVIAFTTPNWLSTDGKLDNPKFYKIGLWQVCFQGFQDIRHLYKTKFHGCWWVFEEEYYIIHDILLPDFFVATQFFFTLCLTLLLVGGFLTALYTCCSRQHQRYQELLWAIGANLTLSAICGLIAVIIFGARGDSRDWMPDWEHNGLGWSFAIAVIGSFVLLTSGILFLVEARRHRKKSEKDLGEELKTQTTI</sequence>
<evidence type="ECO:0000313" key="7">
    <source>
        <dbReference type="Proteomes" id="UP001168972"/>
    </source>
</evidence>
<dbReference type="InterPro" id="IPR004031">
    <property type="entry name" value="PMP22/EMP/MP20/Claudin"/>
</dbReference>
<keyword evidence="2 5" id="KW-0812">Transmembrane</keyword>
<dbReference type="GO" id="GO:0019991">
    <property type="term" value="P:septate junction assembly"/>
    <property type="evidence" value="ECO:0007669"/>
    <property type="project" value="TreeGrafter"/>
</dbReference>
<name>A0AA39G2Q7_MICHY</name>
<dbReference type="AlphaFoldDB" id="A0AA39G2Q7"/>
<evidence type="ECO:0000256" key="4">
    <source>
        <dbReference type="ARBA" id="ARBA00023136"/>
    </source>
</evidence>
<dbReference type="PANTHER" id="PTHR21284:SF11">
    <property type="entry name" value="KUNE-KUNE"/>
    <property type="match status" value="1"/>
</dbReference>
<keyword evidence="3 5" id="KW-1133">Transmembrane helix</keyword>
<comment type="subcellular location">
    <subcellularLocation>
        <location evidence="1">Membrane</location>
        <topology evidence="1">Multi-pass membrane protein</topology>
    </subcellularLocation>
</comment>
<dbReference type="EMBL" id="JAQQBR010000003">
    <property type="protein sequence ID" value="KAK0180273.1"/>
    <property type="molecule type" value="Genomic_DNA"/>
</dbReference>
<dbReference type="GO" id="GO:0016020">
    <property type="term" value="C:membrane"/>
    <property type="evidence" value="ECO:0007669"/>
    <property type="project" value="UniProtKB-SubCell"/>
</dbReference>
<feature type="transmembrane region" description="Helical" evidence="5">
    <location>
        <begin position="168"/>
        <end position="189"/>
    </location>
</feature>
<dbReference type="Pfam" id="PF13903">
    <property type="entry name" value="Claudin_2"/>
    <property type="match status" value="1"/>
</dbReference>
<comment type="caution">
    <text evidence="6">The sequence shown here is derived from an EMBL/GenBank/DDBJ whole genome shotgun (WGS) entry which is preliminary data.</text>
</comment>
<dbReference type="GO" id="GO:0035151">
    <property type="term" value="P:regulation of tube size, open tracheal system"/>
    <property type="evidence" value="ECO:0007669"/>
    <property type="project" value="TreeGrafter"/>
</dbReference>
<feature type="transmembrane region" description="Helical" evidence="5">
    <location>
        <begin position="9"/>
        <end position="31"/>
    </location>
</feature>
<evidence type="ECO:0000256" key="5">
    <source>
        <dbReference type="SAM" id="Phobius"/>
    </source>
</evidence>
<dbReference type="GO" id="GO:0005918">
    <property type="term" value="C:septate junction"/>
    <property type="evidence" value="ECO:0007669"/>
    <property type="project" value="TreeGrafter"/>
</dbReference>
<evidence type="ECO:0000313" key="6">
    <source>
        <dbReference type="EMBL" id="KAK0180273.1"/>
    </source>
</evidence>
<protein>
    <submittedName>
        <fullName evidence="6">Uncharacterized protein</fullName>
    </submittedName>
</protein>
<feature type="transmembrane region" description="Helical" evidence="5">
    <location>
        <begin position="126"/>
        <end position="148"/>
    </location>
</feature>
<dbReference type="Proteomes" id="UP001168972">
    <property type="component" value="Unassembled WGS sequence"/>
</dbReference>
<accession>A0AA39G2Q7</accession>
<dbReference type="Gene3D" id="1.20.140.150">
    <property type="match status" value="1"/>
</dbReference>
<keyword evidence="4 5" id="KW-0472">Membrane</keyword>
<reference evidence="6" key="1">
    <citation type="journal article" date="2023" name="bioRxiv">
        <title>Scaffold-level genome assemblies of two parasitoid biocontrol wasps reveal the parthenogenesis mechanism and an associated novel virus.</title>
        <authorList>
            <person name="Inwood S."/>
            <person name="Skelly J."/>
            <person name="Guhlin J."/>
            <person name="Harrop T."/>
            <person name="Goldson S."/>
            <person name="Dearden P."/>
        </authorList>
    </citation>
    <scope>NUCLEOTIDE SEQUENCE</scope>
    <source>
        <strain evidence="6">Lincoln</strain>
        <tissue evidence="6">Whole body</tissue>
    </source>
</reference>
<evidence type="ECO:0000256" key="1">
    <source>
        <dbReference type="ARBA" id="ARBA00004141"/>
    </source>
</evidence>
<feature type="transmembrane region" description="Helical" evidence="5">
    <location>
        <begin position="94"/>
        <end position="114"/>
    </location>
</feature>
<gene>
    <name evidence="6" type="ORF">PV327_005934</name>
</gene>
<proteinExistence type="predicted"/>
<evidence type="ECO:0000256" key="2">
    <source>
        <dbReference type="ARBA" id="ARBA00022692"/>
    </source>
</evidence>
<reference evidence="6" key="2">
    <citation type="submission" date="2023-03" db="EMBL/GenBank/DDBJ databases">
        <authorList>
            <person name="Inwood S.N."/>
            <person name="Skelly J.G."/>
            <person name="Guhlin J."/>
            <person name="Harrop T.W.R."/>
            <person name="Goldson S.G."/>
            <person name="Dearden P.K."/>
        </authorList>
    </citation>
    <scope>NUCLEOTIDE SEQUENCE</scope>
    <source>
        <strain evidence="6">Lincoln</strain>
        <tissue evidence="6">Whole body</tissue>
    </source>
</reference>